<dbReference type="PRINTS" id="PR00420">
    <property type="entry name" value="RNGMNOXGNASE"/>
</dbReference>
<keyword evidence="5" id="KW-0560">Oxidoreductase</keyword>
<reference evidence="9 10" key="1">
    <citation type="journal article" date="2017" name="Mol. Biol. Evol.">
        <title>The 4-celled Tetrabaena socialis nuclear genome reveals the essential components for genetic control of cell number at the origin of multicellularity in the volvocine lineage.</title>
        <authorList>
            <person name="Featherston J."/>
            <person name="Arakaki Y."/>
            <person name="Hanschen E.R."/>
            <person name="Ferris P.J."/>
            <person name="Michod R.E."/>
            <person name="Olson B.J.S.C."/>
            <person name="Nozaki H."/>
            <person name="Durand P.M."/>
        </authorList>
    </citation>
    <scope>NUCLEOTIDE SEQUENCE [LARGE SCALE GENOMIC DNA]</scope>
    <source>
        <strain evidence="9 10">NIES-571</strain>
    </source>
</reference>
<dbReference type="AlphaFoldDB" id="A0A2J7ZGG6"/>
<evidence type="ECO:0000256" key="6">
    <source>
        <dbReference type="ARBA" id="ARBA00023033"/>
    </source>
</evidence>
<keyword evidence="3" id="KW-0274">FAD</keyword>
<evidence type="ECO:0000313" key="10">
    <source>
        <dbReference type="Proteomes" id="UP000236333"/>
    </source>
</evidence>
<sequence length="152" mass="14939">ESFPQLDIASLMTAAQLEAAAASRGGTFPRPQHLSHFTAVLPPPPPPSPPPASGGSASAAGAAAASGGGGSAGGGGPAAAACGVALLGDAVHCFPPDLGQGVNSALLDVVALMQALDEAGGDLRVALPLFEQRRAPEARALAELMTFSYPYQ</sequence>
<evidence type="ECO:0000256" key="5">
    <source>
        <dbReference type="ARBA" id="ARBA00023002"/>
    </source>
</evidence>
<evidence type="ECO:0000256" key="4">
    <source>
        <dbReference type="ARBA" id="ARBA00022857"/>
    </source>
</evidence>
<feature type="region of interest" description="Disordered" evidence="7">
    <location>
        <begin position="22"/>
        <end position="77"/>
    </location>
</feature>
<evidence type="ECO:0000259" key="8">
    <source>
        <dbReference type="Pfam" id="PF01494"/>
    </source>
</evidence>
<dbReference type="GO" id="GO:0004502">
    <property type="term" value="F:kynurenine 3-monooxygenase activity"/>
    <property type="evidence" value="ECO:0007669"/>
    <property type="project" value="TreeGrafter"/>
</dbReference>
<name>A0A2J7ZGG6_9CHLO</name>
<feature type="non-terminal residue" evidence="9">
    <location>
        <position position="152"/>
    </location>
</feature>
<feature type="compositionally biased region" description="Pro residues" evidence="7">
    <location>
        <begin position="41"/>
        <end position="52"/>
    </location>
</feature>
<feature type="domain" description="FAD-binding" evidence="8">
    <location>
        <begin position="84"/>
        <end position="118"/>
    </location>
</feature>
<feature type="compositionally biased region" description="Low complexity" evidence="7">
    <location>
        <begin position="53"/>
        <end position="65"/>
    </location>
</feature>
<keyword evidence="6 9" id="KW-0503">Monooxygenase</keyword>
<protein>
    <submittedName>
        <fullName evidence="9">Kynurenine 3-monooxygenase</fullName>
    </submittedName>
</protein>
<dbReference type="SUPFAM" id="SSF51905">
    <property type="entry name" value="FAD/NAD(P)-binding domain"/>
    <property type="match status" value="1"/>
</dbReference>
<dbReference type="GO" id="GO:0070189">
    <property type="term" value="P:kynurenine metabolic process"/>
    <property type="evidence" value="ECO:0007669"/>
    <property type="project" value="TreeGrafter"/>
</dbReference>
<keyword evidence="10" id="KW-1185">Reference proteome</keyword>
<dbReference type="PANTHER" id="PTHR46028">
    <property type="entry name" value="KYNURENINE 3-MONOOXYGENASE"/>
    <property type="match status" value="1"/>
</dbReference>
<evidence type="ECO:0000313" key="9">
    <source>
        <dbReference type="EMBL" id="PNG99356.1"/>
    </source>
</evidence>
<evidence type="ECO:0000256" key="3">
    <source>
        <dbReference type="ARBA" id="ARBA00022827"/>
    </source>
</evidence>
<keyword evidence="4" id="KW-0521">NADP</keyword>
<dbReference type="PANTHER" id="PTHR46028:SF2">
    <property type="entry name" value="KYNURENINE 3-MONOOXYGENASE"/>
    <property type="match status" value="1"/>
</dbReference>
<accession>A0A2J7ZGG6</accession>
<comment type="cofactor">
    <cofactor evidence="1">
        <name>FAD</name>
        <dbReference type="ChEBI" id="CHEBI:57692"/>
    </cofactor>
</comment>
<comment type="caution">
    <text evidence="9">The sequence shown here is derived from an EMBL/GenBank/DDBJ whole genome shotgun (WGS) entry which is preliminary data.</text>
</comment>
<dbReference type="EMBL" id="PGGS01003134">
    <property type="protein sequence ID" value="PNG99356.1"/>
    <property type="molecule type" value="Genomic_DNA"/>
</dbReference>
<evidence type="ECO:0000256" key="7">
    <source>
        <dbReference type="SAM" id="MobiDB-lite"/>
    </source>
</evidence>
<organism evidence="9 10">
    <name type="scientific">Tetrabaena socialis</name>
    <dbReference type="NCBI Taxonomy" id="47790"/>
    <lineage>
        <taxon>Eukaryota</taxon>
        <taxon>Viridiplantae</taxon>
        <taxon>Chlorophyta</taxon>
        <taxon>core chlorophytes</taxon>
        <taxon>Chlorophyceae</taxon>
        <taxon>CS clade</taxon>
        <taxon>Chlamydomonadales</taxon>
        <taxon>Tetrabaenaceae</taxon>
        <taxon>Tetrabaena</taxon>
    </lineage>
</organism>
<dbReference type="Proteomes" id="UP000236333">
    <property type="component" value="Unassembled WGS sequence"/>
</dbReference>
<proteinExistence type="predicted"/>
<evidence type="ECO:0000256" key="2">
    <source>
        <dbReference type="ARBA" id="ARBA00022630"/>
    </source>
</evidence>
<dbReference type="Gene3D" id="3.50.50.60">
    <property type="entry name" value="FAD/NAD(P)-binding domain"/>
    <property type="match status" value="1"/>
</dbReference>
<dbReference type="InterPro" id="IPR036188">
    <property type="entry name" value="FAD/NAD-bd_sf"/>
</dbReference>
<evidence type="ECO:0000256" key="1">
    <source>
        <dbReference type="ARBA" id="ARBA00001974"/>
    </source>
</evidence>
<feature type="non-terminal residue" evidence="9">
    <location>
        <position position="1"/>
    </location>
</feature>
<feature type="compositionally biased region" description="Gly residues" evidence="7">
    <location>
        <begin position="66"/>
        <end position="77"/>
    </location>
</feature>
<dbReference type="OrthoDB" id="10053569at2759"/>
<dbReference type="InterPro" id="IPR002938">
    <property type="entry name" value="FAD-bd"/>
</dbReference>
<keyword evidence="2" id="KW-0285">Flavoprotein</keyword>
<dbReference type="GO" id="GO:0071949">
    <property type="term" value="F:FAD binding"/>
    <property type="evidence" value="ECO:0007669"/>
    <property type="project" value="InterPro"/>
</dbReference>
<dbReference type="Pfam" id="PF01494">
    <property type="entry name" value="FAD_binding_3"/>
    <property type="match status" value="1"/>
</dbReference>
<gene>
    <name evidence="9" type="ORF">TSOC_014868</name>
</gene>